<dbReference type="Gene3D" id="2.30.30.240">
    <property type="entry name" value="PRC-barrel domain"/>
    <property type="match status" value="1"/>
</dbReference>
<evidence type="ECO:0000313" key="2">
    <source>
        <dbReference type="EMBL" id="MFA4805166.1"/>
    </source>
</evidence>
<dbReference type="EMBL" id="JARRIG010000007">
    <property type="protein sequence ID" value="MFA4805166.1"/>
    <property type="molecule type" value="Genomic_DNA"/>
</dbReference>
<sequence>MKVRASRLRDKRVVTTAGLVLGEVYDILVDEKNGDVVAFLVDPTDEAKRILRPEKDGLLVVPSHTFVSVGDVLVIDHNSYLTHMHKLGKVVSNVL</sequence>
<dbReference type="PANTHER" id="PTHR38137">
    <property type="entry name" value="PRC-BARREL DOMAIN PROTEIN"/>
    <property type="match status" value="1"/>
</dbReference>
<dbReference type="Proteomes" id="UP001571980">
    <property type="component" value="Unassembled WGS sequence"/>
</dbReference>
<dbReference type="InterPro" id="IPR027275">
    <property type="entry name" value="PRC-brl_dom"/>
</dbReference>
<proteinExistence type="predicted"/>
<organism evidence="2 3">
    <name type="scientific">Pyrococcus kukulkanii</name>
    <dbReference type="NCBI Taxonomy" id="1609559"/>
    <lineage>
        <taxon>Archaea</taxon>
        <taxon>Methanobacteriati</taxon>
        <taxon>Methanobacteriota</taxon>
        <taxon>Thermococci</taxon>
        <taxon>Thermococcales</taxon>
        <taxon>Thermococcaceae</taxon>
        <taxon>Pyrococcus</taxon>
    </lineage>
</organism>
<feature type="domain" description="PRC-barrel" evidence="1">
    <location>
        <begin position="3"/>
        <end position="76"/>
    </location>
</feature>
<dbReference type="PANTHER" id="PTHR38137:SF2">
    <property type="entry name" value="PRC-BARREL DOMAIN-CONTAINING PROTEIN"/>
    <property type="match status" value="1"/>
</dbReference>
<keyword evidence="3" id="KW-1185">Reference proteome</keyword>
<evidence type="ECO:0000313" key="3">
    <source>
        <dbReference type="Proteomes" id="UP001571980"/>
    </source>
</evidence>
<dbReference type="InterPro" id="IPR011033">
    <property type="entry name" value="PRC_barrel-like_sf"/>
</dbReference>
<accession>A0ABV4T8Y3</accession>
<gene>
    <name evidence="2" type="ORF">P8X34_10560</name>
</gene>
<protein>
    <submittedName>
        <fullName evidence="2">PRC-barrel domain-containing protein</fullName>
    </submittedName>
</protein>
<reference evidence="2 3" key="1">
    <citation type="submission" date="2023-03" db="EMBL/GenBank/DDBJ databases">
        <title>Speciation in Pyrococcus: adaptation to high temperature as a mechanism.</title>
        <authorList>
            <person name="Gu J."/>
        </authorList>
    </citation>
    <scope>NUCLEOTIDE SEQUENCE [LARGE SCALE GENOMIC DNA]</scope>
    <source>
        <strain evidence="2 3">LMOA34</strain>
    </source>
</reference>
<dbReference type="RefSeq" id="WP_372824558.1">
    <property type="nucleotide sequence ID" value="NZ_JARRIG010000007.1"/>
</dbReference>
<name>A0ABV4T8Y3_9EURY</name>
<comment type="caution">
    <text evidence="2">The sequence shown here is derived from an EMBL/GenBank/DDBJ whole genome shotgun (WGS) entry which is preliminary data.</text>
</comment>
<dbReference type="SUPFAM" id="SSF50346">
    <property type="entry name" value="PRC-barrel domain"/>
    <property type="match status" value="1"/>
</dbReference>
<dbReference type="Pfam" id="PF05239">
    <property type="entry name" value="PRC"/>
    <property type="match status" value="1"/>
</dbReference>
<evidence type="ECO:0000259" key="1">
    <source>
        <dbReference type="Pfam" id="PF05239"/>
    </source>
</evidence>